<organism evidence="1">
    <name type="scientific">Salmonella phage vB_SEnST11_KE26</name>
    <dbReference type="NCBI Taxonomy" id="3161177"/>
    <lineage>
        <taxon>Viruses</taxon>
        <taxon>Duplodnaviria</taxon>
        <taxon>Heunggongvirae</taxon>
        <taxon>Uroviricota</taxon>
        <taxon>Caudoviricetes</taxon>
        <taxon>Rosemountvirus</taxon>
    </lineage>
</organism>
<accession>A0AAU8GG42</accession>
<reference evidence="1" key="1">
    <citation type="submission" date="2024-05" db="EMBL/GenBank/DDBJ databases">
        <authorList>
            <person name="Mugo M.M."/>
            <person name="Musyoki A.M."/>
            <person name="Makumi A.M."/>
            <person name="Mutai I."/>
            <person name="Drechsel O."/>
            <person name="Kering K.K."/>
            <person name="Muturi P."/>
            <person name="Mbae C.K."/>
            <person name="Kariuki S.M."/>
        </authorList>
    </citation>
    <scope>NUCLEOTIDE SEQUENCE</scope>
</reference>
<proteinExistence type="predicted"/>
<name>A0AAU8GG42_9CAUD</name>
<protein>
    <submittedName>
        <fullName evidence="1">Rz-like spanin</fullName>
    </submittedName>
</protein>
<dbReference type="EMBL" id="PP856725">
    <property type="protein sequence ID" value="XCH40862.1"/>
    <property type="molecule type" value="Genomic_DNA"/>
</dbReference>
<gene>
    <name evidence="1" type="ORF">QSPPMHGG_CDS0006</name>
</gene>
<dbReference type="InterPro" id="IPR058979">
    <property type="entry name" value="LysC-like"/>
</dbReference>
<dbReference type="Pfam" id="PF23793">
    <property type="entry name" value="LysC"/>
    <property type="match status" value="1"/>
</dbReference>
<sequence length="74" mass="8339">MLFLTSCSKKPEYIYVDRVVKQYPPQAYLVKCDKPTIKGKTWKAIGELAIERGTALDDCADKVDSIIKWSEGAN</sequence>
<evidence type="ECO:0000313" key="1">
    <source>
        <dbReference type="EMBL" id="XCH40862.1"/>
    </source>
</evidence>